<comment type="caution">
    <text evidence="2">The sequence shown here is derived from an EMBL/GenBank/DDBJ whole genome shotgun (WGS) entry which is preliminary data.</text>
</comment>
<evidence type="ECO:0000313" key="2">
    <source>
        <dbReference type="EMBL" id="PGH34239.1"/>
    </source>
</evidence>
<dbReference type="Proteomes" id="UP000226031">
    <property type="component" value="Unassembled WGS sequence"/>
</dbReference>
<keyword evidence="3" id="KW-1185">Reference proteome</keyword>
<dbReference type="EMBL" id="PDND01000044">
    <property type="protein sequence ID" value="PGH34239.1"/>
    <property type="molecule type" value="Genomic_DNA"/>
</dbReference>
<feature type="region of interest" description="Disordered" evidence="1">
    <location>
        <begin position="11"/>
        <end position="87"/>
    </location>
</feature>
<dbReference type="AlphaFoldDB" id="A0A2B7ZM31"/>
<evidence type="ECO:0000313" key="3">
    <source>
        <dbReference type="Proteomes" id="UP000226031"/>
    </source>
</evidence>
<gene>
    <name evidence="2" type="ORF">GX50_02916</name>
</gene>
<name>A0A2B7ZM31_9EURO</name>
<feature type="compositionally biased region" description="Polar residues" evidence="1">
    <location>
        <begin position="57"/>
        <end position="67"/>
    </location>
</feature>
<dbReference type="VEuPathDB" id="FungiDB:EMCG_08699"/>
<feature type="compositionally biased region" description="Basic and acidic residues" evidence="1">
    <location>
        <begin position="68"/>
        <end position="78"/>
    </location>
</feature>
<feature type="compositionally biased region" description="Polar residues" evidence="1">
    <location>
        <begin position="23"/>
        <end position="39"/>
    </location>
</feature>
<sequence>MRGIRNCAYWSTRPSTGHLKHQTAATSQISRASYHTSQQRLHEHNNGSARKHKPSENDTTLQPASQRDSGHDSDKDQPSKQTAKTVALADEELREKLDEMMGEGGVSALELEDGKPVAMKRSVKNNMFRLI</sequence>
<evidence type="ECO:0000256" key="1">
    <source>
        <dbReference type="SAM" id="MobiDB-lite"/>
    </source>
</evidence>
<proteinExistence type="predicted"/>
<protein>
    <submittedName>
        <fullName evidence="2">Uncharacterized protein</fullName>
    </submittedName>
</protein>
<reference evidence="2 3" key="1">
    <citation type="submission" date="2017-10" db="EMBL/GenBank/DDBJ databases">
        <title>Comparative genomics in systemic dimorphic fungi from Ajellomycetaceae.</title>
        <authorList>
            <person name="Munoz J.F."/>
            <person name="Mcewen J.G."/>
            <person name="Clay O.K."/>
            <person name="Cuomo C.A."/>
        </authorList>
    </citation>
    <scope>NUCLEOTIDE SEQUENCE [LARGE SCALE GENOMIC DNA]</scope>
    <source>
        <strain evidence="2 3">UAMH4076</strain>
    </source>
</reference>
<accession>A0A2B7ZM31</accession>
<organism evidence="2 3">
    <name type="scientific">[Emmonsia] crescens</name>
    <dbReference type="NCBI Taxonomy" id="73230"/>
    <lineage>
        <taxon>Eukaryota</taxon>
        <taxon>Fungi</taxon>
        <taxon>Dikarya</taxon>
        <taxon>Ascomycota</taxon>
        <taxon>Pezizomycotina</taxon>
        <taxon>Eurotiomycetes</taxon>
        <taxon>Eurotiomycetidae</taxon>
        <taxon>Onygenales</taxon>
        <taxon>Ajellomycetaceae</taxon>
        <taxon>Emergomyces</taxon>
    </lineage>
</organism>